<dbReference type="AlphaFoldDB" id="A0A523BFE3"/>
<dbReference type="SUPFAM" id="SSF50249">
    <property type="entry name" value="Nucleic acid-binding proteins"/>
    <property type="match status" value="1"/>
</dbReference>
<reference evidence="3 4" key="1">
    <citation type="journal article" date="2019" name="Nat. Microbiol.">
        <title>Expanding anaerobic alkane metabolism in the domain of Archaea.</title>
        <authorList>
            <person name="Wang Y."/>
            <person name="Wegener G."/>
            <person name="Hou J."/>
            <person name="Wang F."/>
            <person name="Xiao X."/>
        </authorList>
    </citation>
    <scope>NUCLEOTIDE SEQUENCE [LARGE SCALE GENOMIC DNA]</scope>
    <source>
        <strain evidence="3">WYZ-LMO10</strain>
    </source>
</reference>
<dbReference type="Pfam" id="PF01938">
    <property type="entry name" value="TRAM"/>
    <property type="match status" value="1"/>
</dbReference>
<dbReference type="PROSITE" id="PS50926">
    <property type="entry name" value="TRAM"/>
    <property type="match status" value="1"/>
</dbReference>
<sequence>MGYYREGRQRFGPRRGPASFGPKPVEEGKEYEVDIKELSRRGEGIARVEGFVIFVPNTKAGDHVKVKVTKVANRFATAEVVQ</sequence>
<evidence type="ECO:0000313" key="4">
    <source>
        <dbReference type="Proteomes" id="UP000315399"/>
    </source>
</evidence>
<proteinExistence type="predicted"/>
<evidence type="ECO:0000259" key="2">
    <source>
        <dbReference type="PROSITE" id="PS50926"/>
    </source>
</evidence>
<accession>A0A523BFE3</accession>
<dbReference type="EMBL" id="QNVH01000008">
    <property type="protein sequence ID" value="TDA39658.1"/>
    <property type="molecule type" value="Genomic_DNA"/>
</dbReference>
<evidence type="ECO:0000313" key="3">
    <source>
        <dbReference type="EMBL" id="TDA39658.1"/>
    </source>
</evidence>
<organism evidence="3 4">
    <name type="scientific">Thermoproteota archaeon</name>
    <dbReference type="NCBI Taxonomy" id="2056631"/>
    <lineage>
        <taxon>Archaea</taxon>
        <taxon>Thermoproteota</taxon>
    </lineage>
</organism>
<name>A0A523BFE3_9CREN</name>
<protein>
    <submittedName>
        <fullName evidence="3">Deoxyribonuclease</fullName>
    </submittedName>
</protein>
<dbReference type="InterPro" id="IPR012340">
    <property type="entry name" value="NA-bd_OB-fold"/>
</dbReference>
<gene>
    <name evidence="3" type="ORF">DSO08_01525</name>
</gene>
<dbReference type="Gene3D" id="2.40.50.140">
    <property type="entry name" value="Nucleic acid-binding proteins"/>
    <property type="match status" value="1"/>
</dbReference>
<comment type="caution">
    <text evidence="3">The sequence shown here is derived from an EMBL/GenBank/DDBJ whole genome shotgun (WGS) entry which is preliminary data.</text>
</comment>
<feature type="region of interest" description="Disordered" evidence="1">
    <location>
        <begin position="1"/>
        <end position="27"/>
    </location>
</feature>
<evidence type="ECO:0000256" key="1">
    <source>
        <dbReference type="SAM" id="MobiDB-lite"/>
    </source>
</evidence>
<feature type="domain" description="TRAM" evidence="2">
    <location>
        <begin position="24"/>
        <end position="82"/>
    </location>
</feature>
<dbReference type="Proteomes" id="UP000315399">
    <property type="component" value="Unassembled WGS sequence"/>
</dbReference>
<dbReference type="InterPro" id="IPR002792">
    <property type="entry name" value="TRAM_dom"/>
</dbReference>